<proteinExistence type="inferred from homology"/>
<keyword evidence="4" id="KW-0449">Lipoprotein</keyword>
<dbReference type="GO" id="GO:0030313">
    <property type="term" value="C:cell envelope"/>
    <property type="evidence" value="ECO:0007669"/>
    <property type="project" value="UniProtKB-SubCell"/>
</dbReference>
<evidence type="ECO:0000313" key="5">
    <source>
        <dbReference type="Proteomes" id="UP000281708"/>
    </source>
</evidence>
<dbReference type="CDD" id="cd16334">
    <property type="entry name" value="LppX-like"/>
    <property type="match status" value="1"/>
</dbReference>
<sequence length="263" mass="27345">MRRSTCRPPRDVATGRACPAASRSRPVRVPWQAERVKRLLALAVVLALGLVAGCGGGSAAEKKARSLSPSQRLAAAQKYLDDAKAVTIALSTPKLPKGTQGILKATGVGTKAPAFEGKISVVQSGLSVEVPVIAVDGDTYIKFGGSYQKIDPDDFGAPDPASLFTAGGGLSSVLSGVKDLKKGKDTREGKQVLSTLTGRVAGSKVGAIIPSAENQDFDATFTLDSTNHLVTAKIKGPFYPGADDVTYTVGFSRYGKTVKITKP</sequence>
<keyword evidence="3" id="KW-0472">Membrane</keyword>
<comment type="caution">
    <text evidence="4">The sequence shown here is derived from an EMBL/GenBank/DDBJ whole genome shotgun (WGS) entry which is preliminary data.</text>
</comment>
<dbReference type="Gene3D" id="2.50.20.20">
    <property type="match status" value="1"/>
</dbReference>
<accession>A0A3L8P5H0</accession>
<dbReference type="Pfam" id="PF07161">
    <property type="entry name" value="LppX_LprAFG"/>
    <property type="match status" value="1"/>
</dbReference>
<dbReference type="InterPro" id="IPR029046">
    <property type="entry name" value="LolA/LolB/LppX"/>
</dbReference>
<evidence type="ECO:0000256" key="1">
    <source>
        <dbReference type="ARBA" id="ARBA00004196"/>
    </source>
</evidence>
<keyword evidence="3" id="KW-1003">Cell membrane</keyword>
<comment type="subcellular location">
    <subcellularLocation>
        <location evidence="1">Cell envelope</location>
    </subcellularLocation>
</comment>
<dbReference type="InterPro" id="IPR009830">
    <property type="entry name" value="LppX/LprAFG"/>
</dbReference>
<dbReference type="SUPFAM" id="SSF89392">
    <property type="entry name" value="Prokaryotic lipoproteins and lipoprotein localization factors"/>
    <property type="match status" value="1"/>
</dbReference>
<keyword evidence="5" id="KW-1185">Reference proteome</keyword>
<evidence type="ECO:0000313" key="4">
    <source>
        <dbReference type="EMBL" id="RLV50167.1"/>
    </source>
</evidence>
<reference evidence="4 5" key="1">
    <citation type="submission" date="2018-10" db="EMBL/GenBank/DDBJ databases">
        <title>Marmoricola sp. 4Q3S-7 whole genome shotgun sequence.</title>
        <authorList>
            <person name="Li F."/>
        </authorList>
    </citation>
    <scope>NUCLEOTIDE SEQUENCE [LARGE SCALE GENOMIC DNA]</scope>
    <source>
        <strain evidence="4 5">4Q3S-7</strain>
    </source>
</reference>
<organism evidence="4 5">
    <name type="scientific">Nocardioides mangrovicus</name>
    <dbReference type="NCBI Taxonomy" id="2478913"/>
    <lineage>
        <taxon>Bacteria</taxon>
        <taxon>Bacillati</taxon>
        <taxon>Actinomycetota</taxon>
        <taxon>Actinomycetes</taxon>
        <taxon>Propionibacteriales</taxon>
        <taxon>Nocardioidaceae</taxon>
        <taxon>Nocardioides</taxon>
    </lineage>
</organism>
<name>A0A3L8P5H0_9ACTN</name>
<protein>
    <submittedName>
        <fullName evidence="4">LppX_LprAFG lipoprotein</fullName>
    </submittedName>
</protein>
<dbReference type="EMBL" id="RDBE01000005">
    <property type="protein sequence ID" value="RLV50167.1"/>
    <property type="molecule type" value="Genomic_DNA"/>
</dbReference>
<dbReference type="Proteomes" id="UP000281708">
    <property type="component" value="Unassembled WGS sequence"/>
</dbReference>
<comment type="similarity">
    <text evidence="2">Belongs to the LppX/LprAFG lipoprotein family.</text>
</comment>
<gene>
    <name evidence="4" type="ORF">D9V37_05385</name>
</gene>
<evidence type="ECO:0000256" key="2">
    <source>
        <dbReference type="ARBA" id="ARBA00009194"/>
    </source>
</evidence>
<evidence type="ECO:0000256" key="3">
    <source>
        <dbReference type="ARBA" id="ARBA00022475"/>
    </source>
</evidence>
<dbReference type="AlphaFoldDB" id="A0A3L8P5H0"/>